<protein>
    <submittedName>
        <fullName evidence="2">Uncharacterized protein</fullName>
    </submittedName>
</protein>
<organism evidence="2 3">
    <name type="scientific">Choiromyces venosus 120613-1</name>
    <dbReference type="NCBI Taxonomy" id="1336337"/>
    <lineage>
        <taxon>Eukaryota</taxon>
        <taxon>Fungi</taxon>
        <taxon>Dikarya</taxon>
        <taxon>Ascomycota</taxon>
        <taxon>Pezizomycotina</taxon>
        <taxon>Pezizomycetes</taxon>
        <taxon>Pezizales</taxon>
        <taxon>Tuberaceae</taxon>
        <taxon>Choiromyces</taxon>
    </lineage>
</organism>
<dbReference type="Proteomes" id="UP000276215">
    <property type="component" value="Unassembled WGS sequence"/>
</dbReference>
<feature type="non-terminal residue" evidence="2">
    <location>
        <position position="1"/>
    </location>
</feature>
<evidence type="ECO:0000256" key="1">
    <source>
        <dbReference type="SAM" id="MobiDB-lite"/>
    </source>
</evidence>
<dbReference type="AlphaFoldDB" id="A0A3N4IZA4"/>
<accession>A0A3N4IZA4</accession>
<sequence length="113" mass="11591">SHKGDGLNIGGGECTVNGVLKLHSSGGEQGAITLDDQPPLSHGDALFCRRGIGQGGGFGCRGRFLCGGGSPLPLPDNCRPRSGTNGGRGRGRRGGKLMGWGRGRLWCHVGIRG</sequence>
<feature type="region of interest" description="Disordered" evidence="1">
    <location>
        <begin position="76"/>
        <end position="96"/>
    </location>
</feature>
<reference evidence="2 3" key="1">
    <citation type="journal article" date="2018" name="Nat. Ecol. Evol.">
        <title>Pezizomycetes genomes reveal the molecular basis of ectomycorrhizal truffle lifestyle.</title>
        <authorList>
            <person name="Murat C."/>
            <person name="Payen T."/>
            <person name="Noel B."/>
            <person name="Kuo A."/>
            <person name="Morin E."/>
            <person name="Chen J."/>
            <person name="Kohler A."/>
            <person name="Krizsan K."/>
            <person name="Balestrini R."/>
            <person name="Da Silva C."/>
            <person name="Montanini B."/>
            <person name="Hainaut M."/>
            <person name="Levati E."/>
            <person name="Barry K.W."/>
            <person name="Belfiori B."/>
            <person name="Cichocki N."/>
            <person name="Clum A."/>
            <person name="Dockter R.B."/>
            <person name="Fauchery L."/>
            <person name="Guy J."/>
            <person name="Iotti M."/>
            <person name="Le Tacon F."/>
            <person name="Lindquist E.A."/>
            <person name="Lipzen A."/>
            <person name="Malagnac F."/>
            <person name="Mello A."/>
            <person name="Molinier V."/>
            <person name="Miyauchi S."/>
            <person name="Poulain J."/>
            <person name="Riccioni C."/>
            <person name="Rubini A."/>
            <person name="Sitrit Y."/>
            <person name="Splivallo R."/>
            <person name="Traeger S."/>
            <person name="Wang M."/>
            <person name="Zifcakova L."/>
            <person name="Wipf D."/>
            <person name="Zambonelli A."/>
            <person name="Paolocci F."/>
            <person name="Nowrousian M."/>
            <person name="Ottonello S."/>
            <person name="Baldrian P."/>
            <person name="Spatafora J.W."/>
            <person name="Henrissat B."/>
            <person name="Nagy L.G."/>
            <person name="Aury J.M."/>
            <person name="Wincker P."/>
            <person name="Grigoriev I.V."/>
            <person name="Bonfante P."/>
            <person name="Martin F.M."/>
        </authorList>
    </citation>
    <scope>NUCLEOTIDE SEQUENCE [LARGE SCALE GENOMIC DNA]</scope>
    <source>
        <strain evidence="2 3">120613-1</strain>
    </source>
</reference>
<gene>
    <name evidence="2" type="ORF">L873DRAFT_1887484</name>
</gene>
<name>A0A3N4IZA4_9PEZI</name>
<keyword evidence="3" id="KW-1185">Reference proteome</keyword>
<proteinExistence type="predicted"/>
<evidence type="ECO:0000313" key="2">
    <source>
        <dbReference type="EMBL" id="RPA89631.1"/>
    </source>
</evidence>
<evidence type="ECO:0000313" key="3">
    <source>
        <dbReference type="Proteomes" id="UP000276215"/>
    </source>
</evidence>
<dbReference type="EMBL" id="ML120564">
    <property type="protein sequence ID" value="RPA89631.1"/>
    <property type="molecule type" value="Genomic_DNA"/>
</dbReference>